<dbReference type="Proteomes" id="UP001500618">
    <property type="component" value="Unassembled WGS sequence"/>
</dbReference>
<feature type="compositionally biased region" description="Low complexity" evidence="1">
    <location>
        <begin position="82"/>
        <end position="98"/>
    </location>
</feature>
<feature type="transmembrane region" description="Helical" evidence="2">
    <location>
        <begin position="45"/>
        <end position="67"/>
    </location>
</feature>
<evidence type="ECO:0000313" key="5">
    <source>
        <dbReference type="Proteomes" id="UP001500618"/>
    </source>
</evidence>
<feature type="domain" description="PLL-like beta propeller" evidence="3">
    <location>
        <begin position="144"/>
        <end position="246"/>
    </location>
</feature>
<name>A0ABP4SY78_9ACTN</name>
<keyword evidence="2" id="KW-0812">Transmembrane</keyword>
<protein>
    <recommendedName>
        <fullName evidence="3">PLL-like beta propeller domain-containing protein</fullName>
    </recommendedName>
</protein>
<evidence type="ECO:0000313" key="4">
    <source>
        <dbReference type="EMBL" id="GAA1679197.1"/>
    </source>
</evidence>
<accession>A0ABP4SY78</accession>
<evidence type="ECO:0000256" key="1">
    <source>
        <dbReference type="SAM" id="MobiDB-lite"/>
    </source>
</evidence>
<evidence type="ECO:0000259" key="3">
    <source>
        <dbReference type="Pfam" id="PF26607"/>
    </source>
</evidence>
<keyword evidence="2" id="KW-0472">Membrane</keyword>
<evidence type="ECO:0000256" key="2">
    <source>
        <dbReference type="SAM" id="Phobius"/>
    </source>
</evidence>
<dbReference type="InterPro" id="IPR058502">
    <property type="entry name" value="PLL-like_beta-prop"/>
</dbReference>
<keyword evidence="2" id="KW-1133">Transmembrane helix</keyword>
<reference evidence="5" key="1">
    <citation type="journal article" date="2019" name="Int. J. Syst. Evol. Microbiol.">
        <title>The Global Catalogue of Microorganisms (GCM) 10K type strain sequencing project: providing services to taxonomists for standard genome sequencing and annotation.</title>
        <authorList>
            <consortium name="The Broad Institute Genomics Platform"/>
            <consortium name="The Broad Institute Genome Sequencing Center for Infectious Disease"/>
            <person name="Wu L."/>
            <person name="Ma J."/>
        </authorList>
    </citation>
    <scope>NUCLEOTIDE SEQUENCE [LARGE SCALE GENOMIC DNA]</scope>
    <source>
        <strain evidence="5">JCM 14718</strain>
    </source>
</reference>
<keyword evidence="5" id="KW-1185">Reference proteome</keyword>
<dbReference type="SUPFAM" id="SSF89372">
    <property type="entry name" value="Fucose-specific lectin"/>
    <property type="match status" value="2"/>
</dbReference>
<organism evidence="4 5">
    <name type="scientific">Fodinicola feengrottensis</name>
    <dbReference type="NCBI Taxonomy" id="435914"/>
    <lineage>
        <taxon>Bacteria</taxon>
        <taxon>Bacillati</taxon>
        <taxon>Actinomycetota</taxon>
        <taxon>Actinomycetes</taxon>
        <taxon>Mycobacteriales</taxon>
        <taxon>Fodinicola</taxon>
    </lineage>
</organism>
<dbReference type="Pfam" id="PF26607">
    <property type="entry name" value="DUF8189"/>
    <property type="match status" value="1"/>
</dbReference>
<proteinExistence type="predicted"/>
<comment type="caution">
    <text evidence="4">The sequence shown here is derived from an EMBL/GenBank/DDBJ whole genome shotgun (WGS) entry which is preliminary data.</text>
</comment>
<dbReference type="RefSeq" id="WP_344310847.1">
    <property type="nucleotide sequence ID" value="NZ_BAAANY010000009.1"/>
</dbReference>
<gene>
    <name evidence="4" type="ORF">GCM10009765_30530</name>
</gene>
<feature type="region of interest" description="Disordered" evidence="1">
    <location>
        <begin position="75"/>
        <end position="98"/>
    </location>
</feature>
<dbReference type="EMBL" id="BAAANY010000009">
    <property type="protein sequence ID" value="GAA1679197.1"/>
    <property type="molecule type" value="Genomic_DNA"/>
</dbReference>
<sequence length="398" mass="40215">MSDDDLQTTEARRLLGLAAETSVPSAIDIGQAVVDGTRQVRRRRLAVNLAAVVGVAVVGIGTAATVLTGHSAPTPAPIAARPDPSAAATGPAALPGPAGPARAAAVLGDISPQRVAGAPTPDGVLIATRGSDGRVNVRPAGSGQWIALDGVVSTSPAAATVDGRVYIAARGDAGDVLLRWQDGDTWTRWVSLGGTTTSAPSIVGTGGHQLFVTARTSGLQVSYARVDLDTPSHKPSWRTIAGLDAYSAPLAGPVSTVGCVNAVPVSARGFQDGRLYVTAVCPDGSSAGWHQPFGDQIASGAAIGTPLTGGAQKPAAVVWFRGVEGGLWVWPGAGKPASVGVPPRLAVQRIACTPTVVTQTPGRMVVLVRTTTGSVWAYTAQQNAPTTGQWTTLGGYAS</sequence>